<keyword evidence="3" id="KW-1185">Reference proteome</keyword>
<dbReference type="EMBL" id="BDGG01000001">
    <property type="protein sequence ID" value="GAU87817.1"/>
    <property type="molecule type" value="Genomic_DNA"/>
</dbReference>
<accession>A0A1D1UKM0</accession>
<sequence>MATPAFSVYADEENHQSQFEGFARPAKKVLAAKERAGLQDSGQKFPKAKQPTSFSSSRKQPSSTGSLAHPLAKRVIVPSEDSINSTLSSENGNKTRSSSLESSSSNFDKYQQKLSERRLEIAALVEKILNDHPDEILTVPEMGMEPDMDADIGLWIFPEEHREAELEAMRDKKPLRLRGLRDVSNMDVVEEEIDIPLPFIEDC</sequence>
<evidence type="ECO:0000256" key="1">
    <source>
        <dbReference type="SAM" id="MobiDB-lite"/>
    </source>
</evidence>
<reference evidence="2 3" key="1">
    <citation type="journal article" date="2016" name="Nat. Commun.">
        <title>Extremotolerant tardigrade genome and improved radiotolerance of human cultured cells by tardigrade-unique protein.</title>
        <authorList>
            <person name="Hashimoto T."/>
            <person name="Horikawa D.D."/>
            <person name="Saito Y."/>
            <person name="Kuwahara H."/>
            <person name="Kozuka-Hata H."/>
            <person name="Shin-I T."/>
            <person name="Minakuchi Y."/>
            <person name="Ohishi K."/>
            <person name="Motoyama A."/>
            <person name="Aizu T."/>
            <person name="Enomoto A."/>
            <person name="Kondo K."/>
            <person name="Tanaka S."/>
            <person name="Hara Y."/>
            <person name="Koshikawa S."/>
            <person name="Sagara H."/>
            <person name="Miura T."/>
            <person name="Yokobori S."/>
            <person name="Miyagawa K."/>
            <person name="Suzuki Y."/>
            <person name="Kubo T."/>
            <person name="Oyama M."/>
            <person name="Kohara Y."/>
            <person name="Fujiyama A."/>
            <person name="Arakawa K."/>
            <person name="Katayama T."/>
            <person name="Toyoda A."/>
            <person name="Kunieda T."/>
        </authorList>
    </citation>
    <scope>NUCLEOTIDE SEQUENCE [LARGE SCALE GENOMIC DNA]</scope>
    <source>
        <strain evidence="2 3">YOKOZUNA-1</strain>
    </source>
</reference>
<dbReference type="AlphaFoldDB" id="A0A1D1UKM0"/>
<dbReference type="Proteomes" id="UP000186922">
    <property type="component" value="Unassembled WGS sequence"/>
</dbReference>
<evidence type="ECO:0000313" key="3">
    <source>
        <dbReference type="Proteomes" id="UP000186922"/>
    </source>
</evidence>
<feature type="compositionally biased region" description="Polar residues" evidence="1">
    <location>
        <begin position="81"/>
        <end position="96"/>
    </location>
</feature>
<feature type="compositionally biased region" description="Polar residues" evidence="1">
    <location>
        <begin position="50"/>
        <end position="66"/>
    </location>
</feature>
<proteinExistence type="predicted"/>
<evidence type="ECO:0000313" key="2">
    <source>
        <dbReference type="EMBL" id="GAU87817.1"/>
    </source>
</evidence>
<comment type="caution">
    <text evidence="2">The sequence shown here is derived from an EMBL/GenBank/DDBJ whole genome shotgun (WGS) entry which is preliminary data.</text>
</comment>
<feature type="region of interest" description="Disordered" evidence="1">
    <location>
        <begin position="1"/>
        <end position="21"/>
    </location>
</feature>
<protein>
    <submittedName>
        <fullName evidence="2">Uncharacterized protein</fullName>
    </submittedName>
</protein>
<gene>
    <name evidence="2" type="primary">RvY_00614-1</name>
    <name evidence="2" type="synonym">RvY_00614.1</name>
    <name evidence="2" type="ORF">RvY_00614</name>
</gene>
<name>A0A1D1UKM0_RAMVA</name>
<organism evidence="2 3">
    <name type="scientific">Ramazzottius varieornatus</name>
    <name type="common">Water bear</name>
    <name type="synonym">Tardigrade</name>
    <dbReference type="NCBI Taxonomy" id="947166"/>
    <lineage>
        <taxon>Eukaryota</taxon>
        <taxon>Metazoa</taxon>
        <taxon>Ecdysozoa</taxon>
        <taxon>Tardigrada</taxon>
        <taxon>Eutardigrada</taxon>
        <taxon>Parachela</taxon>
        <taxon>Hypsibioidea</taxon>
        <taxon>Ramazzottiidae</taxon>
        <taxon>Ramazzottius</taxon>
    </lineage>
</organism>
<feature type="region of interest" description="Disordered" evidence="1">
    <location>
        <begin position="33"/>
        <end position="107"/>
    </location>
</feature>